<evidence type="ECO:0000313" key="2">
    <source>
        <dbReference type="EMBL" id="MBB6557316.1"/>
    </source>
</evidence>
<dbReference type="Pfam" id="PF03992">
    <property type="entry name" value="ABM"/>
    <property type="match status" value="1"/>
</dbReference>
<protein>
    <submittedName>
        <fullName evidence="2">Quinol monooxygenase YgiN</fullName>
    </submittedName>
</protein>
<dbReference type="Gene3D" id="3.30.70.100">
    <property type="match status" value="1"/>
</dbReference>
<dbReference type="RefSeq" id="WP_185112898.1">
    <property type="nucleotide sequence ID" value="NZ_JACHMI010000002.1"/>
</dbReference>
<dbReference type="PROSITE" id="PS51725">
    <property type="entry name" value="ABM"/>
    <property type="match status" value="1"/>
</dbReference>
<name>A0A7X0P944_9ACTN</name>
<dbReference type="EMBL" id="JACHMI010000002">
    <property type="protein sequence ID" value="MBB6557316.1"/>
    <property type="molecule type" value="Genomic_DNA"/>
</dbReference>
<feature type="domain" description="ABM" evidence="1">
    <location>
        <begin position="2"/>
        <end position="91"/>
    </location>
</feature>
<accession>A0A7X0P944</accession>
<dbReference type="InterPro" id="IPR007138">
    <property type="entry name" value="ABM_dom"/>
</dbReference>
<organism evidence="2 3">
    <name type="scientific">Nonomuraea rubra</name>
    <dbReference type="NCBI Taxonomy" id="46180"/>
    <lineage>
        <taxon>Bacteria</taxon>
        <taxon>Bacillati</taxon>
        <taxon>Actinomycetota</taxon>
        <taxon>Actinomycetes</taxon>
        <taxon>Streptosporangiales</taxon>
        <taxon>Streptosporangiaceae</taxon>
        <taxon>Nonomuraea</taxon>
    </lineage>
</organism>
<comment type="caution">
    <text evidence="2">The sequence shown here is derived from an EMBL/GenBank/DDBJ whole genome shotgun (WGS) entry which is preliminary data.</text>
</comment>
<reference evidence="2 3" key="1">
    <citation type="submission" date="2020-08" db="EMBL/GenBank/DDBJ databases">
        <title>Sequencing the genomes of 1000 actinobacteria strains.</title>
        <authorList>
            <person name="Klenk H.-P."/>
        </authorList>
    </citation>
    <scope>NUCLEOTIDE SEQUENCE [LARGE SCALE GENOMIC DNA]</scope>
    <source>
        <strain evidence="2 3">DSM 43768</strain>
    </source>
</reference>
<keyword evidence="2" id="KW-0560">Oxidoreductase</keyword>
<dbReference type="SUPFAM" id="SSF54909">
    <property type="entry name" value="Dimeric alpha+beta barrel"/>
    <property type="match status" value="1"/>
</dbReference>
<dbReference type="AlphaFoldDB" id="A0A7X0P944"/>
<evidence type="ECO:0000259" key="1">
    <source>
        <dbReference type="PROSITE" id="PS51725"/>
    </source>
</evidence>
<gene>
    <name evidence="2" type="ORF">HD593_012206</name>
</gene>
<keyword evidence="2" id="KW-0503">Monooxygenase</keyword>
<dbReference type="InterPro" id="IPR011008">
    <property type="entry name" value="Dimeric_a/b-barrel"/>
</dbReference>
<sequence length="100" mass="11188">MILYRVAVTVDPAHLQRAHRLFAELVDVSRRVPGVIDFDIMQDPGNPHRFVSIEVYADEEAVDLQGKLPQLHAVMDAFPTLLITGPKGTKFIVLASEPWP</sequence>
<dbReference type="GO" id="GO:0004497">
    <property type="term" value="F:monooxygenase activity"/>
    <property type="evidence" value="ECO:0007669"/>
    <property type="project" value="UniProtKB-KW"/>
</dbReference>
<evidence type="ECO:0000313" key="3">
    <source>
        <dbReference type="Proteomes" id="UP000565579"/>
    </source>
</evidence>
<proteinExistence type="predicted"/>
<keyword evidence="3" id="KW-1185">Reference proteome</keyword>
<dbReference type="Proteomes" id="UP000565579">
    <property type="component" value="Unassembled WGS sequence"/>
</dbReference>